<comment type="subcellular location">
    <subcellularLocation>
        <location evidence="2">Cytoplasm</location>
    </subcellularLocation>
</comment>
<feature type="compositionally biased region" description="Low complexity" evidence="13">
    <location>
        <begin position="692"/>
        <end position="702"/>
    </location>
</feature>
<gene>
    <name evidence="16" type="ORF">COCSUDRAFT_48964</name>
</gene>
<feature type="domain" description="U-box" evidence="15">
    <location>
        <begin position="1275"/>
        <end position="1349"/>
    </location>
</feature>
<keyword evidence="7" id="KW-0808">Transferase</keyword>
<dbReference type="SMART" id="SM00504">
    <property type="entry name" value="Ubox"/>
    <property type="match status" value="1"/>
</dbReference>
<comment type="similarity">
    <text evidence="4">Belongs to the ubiquitin conjugation factor E4 family.</text>
</comment>
<dbReference type="PROSITE" id="PS51698">
    <property type="entry name" value="U_BOX"/>
    <property type="match status" value="1"/>
</dbReference>
<organism evidence="16 17">
    <name type="scientific">Coccomyxa subellipsoidea (strain C-169)</name>
    <name type="common">Green microalga</name>
    <dbReference type="NCBI Taxonomy" id="574566"/>
    <lineage>
        <taxon>Eukaryota</taxon>
        <taxon>Viridiplantae</taxon>
        <taxon>Chlorophyta</taxon>
        <taxon>core chlorophytes</taxon>
        <taxon>Trebouxiophyceae</taxon>
        <taxon>Trebouxiophyceae incertae sedis</taxon>
        <taxon>Coccomyxaceae</taxon>
        <taxon>Coccomyxa</taxon>
        <taxon>Coccomyxa subellipsoidea</taxon>
    </lineage>
</organism>
<dbReference type="Proteomes" id="UP000007264">
    <property type="component" value="Unassembled WGS sequence"/>
</dbReference>
<dbReference type="Pfam" id="PF04564">
    <property type="entry name" value="U-box"/>
    <property type="match status" value="1"/>
</dbReference>
<dbReference type="KEGG" id="csl:COCSUDRAFT_48964"/>
<dbReference type="GO" id="GO:0051603">
    <property type="term" value="P:proteolysis involved in protein catabolic process"/>
    <property type="evidence" value="ECO:0007669"/>
    <property type="project" value="TreeGrafter"/>
</dbReference>
<dbReference type="UniPathway" id="UPA00143"/>
<evidence type="ECO:0000256" key="5">
    <source>
        <dbReference type="ARBA" id="ARBA00012483"/>
    </source>
</evidence>
<name>I0YM71_COCSC</name>
<comment type="catalytic activity">
    <reaction evidence="1">
        <text>S-ubiquitinyl-[E2 ubiquitin-conjugating enzyme]-L-cysteine + [acceptor protein]-L-lysine = [E2 ubiquitin-conjugating enzyme]-L-cysteine + N(6)-ubiquitinyl-[acceptor protein]-L-lysine.</text>
        <dbReference type="EC" id="2.3.2.27"/>
    </reaction>
</comment>
<dbReference type="eggNOG" id="KOG4692">
    <property type="taxonomic scope" value="Eukaryota"/>
</dbReference>
<keyword evidence="8" id="KW-0479">Metal-binding</keyword>
<dbReference type="Pfam" id="PF00622">
    <property type="entry name" value="SPRY"/>
    <property type="match status" value="1"/>
</dbReference>
<evidence type="ECO:0000256" key="3">
    <source>
        <dbReference type="ARBA" id="ARBA00004906"/>
    </source>
</evidence>
<dbReference type="PROSITE" id="PS51257">
    <property type="entry name" value="PROKAR_LIPOPROTEIN"/>
    <property type="match status" value="1"/>
</dbReference>
<evidence type="ECO:0000313" key="17">
    <source>
        <dbReference type="Proteomes" id="UP000007264"/>
    </source>
</evidence>
<evidence type="ECO:0000256" key="10">
    <source>
        <dbReference type="ARBA" id="ARBA00022786"/>
    </source>
</evidence>
<feature type="domain" description="B30.2/SPRY" evidence="14">
    <location>
        <begin position="1"/>
        <end position="126"/>
    </location>
</feature>
<dbReference type="GO" id="GO:0016567">
    <property type="term" value="P:protein ubiquitination"/>
    <property type="evidence" value="ECO:0007669"/>
    <property type="project" value="UniProtKB-UniPathway"/>
</dbReference>
<dbReference type="EC" id="2.3.2.27" evidence="5"/>
<keyword evidence="9" id="KW-0863">Zinc-finger</keyword>
<feature type="region of interest" description="Disordered" evidence="13">
    <location>
        <begin position="671"/>
        <end position="705"/>
    </location>
</feature>
<evidence type="ECO:0000256" key="8">
    <source>
        <dbReference type="ARBA" id="ARBA00022723"/>
    </source>
</evidence>
<evidence type="ECO:0000256" key="9">
    <source>
        <dbReference type="ARBA" id="ARBA00022771"/>
    </source>
</evidence>
<dbReference type="STRING" id="574566.I0YM71"/>
<feature type="region of interest" description="Disordered" evidence="13">
    <location>
        <begin position="493"/>
        <end position="553"/>
    </location>
</feature>
<dbReference type="SMART" id="SM00449">
    <property type="entry name" value="SPRY"/>
    <property type="match status" value="1"/>
</dbReference>
<comment type="pathway">
    <text evidence="3">Protein modification; protein ubiquitination.</text>
</comment>
<dbReference type="FunFam" id="3.30.40.10:FF:000055">
    <property type="entry name" value="Ubiquitin conjugation factor e4 a"/>
    <property type="match status" value="1"/>
</dbReference>
<dbReference type="InterPro" id="IPR045129">
    <property type="entry name" value="RNF123/RKP/RSPRY1"/>
</dbReference>
<dbReference type="PANTHER" id="PTHR13363:SF5">
    <property type="entry name" value="E3 UBIQUITIN-PROTEIN LIGASE RNF123"/>
    <property type="match status" value="1"/>
</dbReference>
<evidence type="ECO:0000259" key="15">
    <source>
        <dbReference type="PROSITE" id="PS51698"/>
    </source>
</evidence>
<feature type="compositionally biased region" description="Basic and acidic residues" evidence="13">
    <location>
        <begin position="544"/>
        <end position="553"/>
    </location>
</feature>
<dbReference type="Gene3D" id="2.60.120.920">
    <property type="match status" value="1"/>
</dbReference>
<dbReference type="GeneID" id="17037458"/>
<evidence type="ECO:0000259" key="14">
    <source>
        <dbReference type="PROSITE" id="PS50188"/>
    </source>
</evidence>
<comment type="caution">
    <text evidence="16">The sequence shown here is derived from an EMBL/GenBank/DDBJ whole genome shotgun (WGS) entry which is preliminary data.</text>
</comment>
<accession>I0YM71</accession>
<dbReference type="InterPro" id="IPR043136">
    <property type="entry name" value="B30.2/SPRY_sf"/>
</dbReference>
<keyword evidence="12" id="KW-0175">Coiled coil</keyword>
<dbReference type="GO" id="GO:0008270">
    <property type="term" value="F:zinc ion binding"/>
    <property type="evidence" value="ECO:0007669"/>
    <property type="project" value="UniProtKB-KW"/>
</dbReference>
<evidence type="ECO:0000313" key="16">
    <source>
        <dbReference type="EMBL" id="EIE19490.1"/>
    </source>
</evidence>
<keyword evidence="10" id="KW-0833">Ubl conjugation pathway</keyword>
<dbReference type="PANTHER" id="PTHR13363">
    <property type="entry name" value="RING FINGER AND SRY DOMAIN-CONTAINING"/>
    <property type="match status" value="1"/>
</dbReference>
<evidence type="ECO:0000256" key="4">
    <source>
        <dbReference type="ARBA" id="ARBA00007434"/>
    </source>
</evidence>
<sequence length="1349" mass="145038">MAGFASRGKWMYEVTLGTSGIMQLGWATSSCQFSNEEGVGDSMDSYSFDGKRVRKWNISCLPYGQDWAQGDVIGCGLDLDTLTVSFWRNGVHLGAAFQSIRRLAYFPAASLSYGERCEFNFGSRPFAHPTEDYQPLVRPPAHCAGAAYLLGCFRTLTAAQLAYKRSCKRGTWAVLNEGGVLKQLLLDLGGLLGPMLADEYVVMEAFLPFLLSLVEEPAVAGDGALFLAVNLMRGHITSGEMRAGMLHVLDCLSWRCRTAGCMWAGKGSLQSWLDFATALMRIPAVRDVWLAAPTWKASFEGFLAVKPPSARDLAGCLPFVHWPDAEKLGMDVVSKEHYKRASRDLQAALAAVYDRHSELCALLLATPGADTWGQQDVPNRLTELVQHLVRKNRGTNRNVPPPGLSDSSVLVSAFFMLLRVLRPYLEGRSNGDGGLSTFPAGAMFLQGVGSRHLDPYSGAGRLGGALSHLEKTAKPDAVALIAMLSVGPVQPLPEGSAAAASPQPGPPTPGQLTPRQQRGLERCGSQASASSASCSSSGTVSSRDSSESSECGRMDACAHDGQHQAATRKRLHAHSFFAAGDAPRAPLIDRGAMPPPSGLPWTAEASARTPLEHAWSAPGALPGSFHAAGDPVTHARLPAAEPLSSPFQQTTHRQGTLPPRALFQGPALASWLDHGVPRSPHSETRPSAAHPSLSTGSGSSSSVALGRHMHPWQRDQPVGHAAPSQRCPYLASAAHAPVAPMRCDSVPAPCSFAEGPALQQRSPEHWPAVAGGAHAPQTPAAGRSYGPPGMCGQVEGPSYCGQAAMEVPGSSQGRQPPPLTGREAACLLDAMLRLYHLGMVGAFRCASFQQQNATQAQQHVEELKHQLQSMQNNDEELLKWAKSMKNWQRVLVDSARFAAWHNACLFGARGMEGLLVLGTYTARLLSALSEHRVLFAYVPELYLEALLDGFHAVRSRPHVSKSPLFAACADALVPFLARRFRDEAIVGPDLREMMLQTVSLLLQTKAFVAKFEESHDARAHLVEGLLEAFNGRDWVPVSSILSRLTSSNAFGASLARAAASSSIIFQASLVQITEARPELCESFLNRLFAMLNWTLTEFTVAAQELGEGPEGAHSSEEALKRRCVVMLELAATLARVLEFVTARLPRAFLAGPPLNMARLAETACFVVAHLAAPTAAASAISAVLSQRFPAAQNAKRAVLLAPVLGMLLNVWQSEREARGRRSAFSAAAGDGTERQLLVAALHAVGFGGYTGCIAARTGFAKQQRALQGEESSDEDVPEDFIDPIMMITMSDPVLLPDSRTAVDRSTAVRHLLTSATDPFTRAPLCLEELQDDLALRMRIDTWRAKRRKA</sequence>
<proteinExistence type="inferred from homology"/>
<feature type="compositionally biased region" description="Low complexity" evidence="13">
    <location>
        <begin position="525"/>
        <end position="543"/>
    </location>
</feature>
<evidence type="ECO:0000256" key="11">
    <source>
        <dbReference type="ARBA" id="ARBA00022833"/>
    </source>
</evidence>
<feature type="coiled-coil region" evidence="12">
    <location>
        <begin position="846"/>
        <end position="873"/>
    </location>
</feature>
<dbReference type="GO" id="GO:0061630">
    <property type="term" value="F:ubiquitin protein ligase activity"/>
    <property type="evidence" value="ECO:0007669"/>
    <property type="project" value="UniProtKB-EC"/>
</dbReference>
<dbReference type="eggNOG" id="KOG2242">
    <property type="taxonomic scope" value="Eukaryota"/>
</dbReference>
<dbReference type="InterPro" id="IPR013320">
    <property type="entry name" value="ConA-like_dom_sf"/>
</dbReference>
<evidence type="ECO:0000256" key="2">
    <source>
        <dbReference type="ARBA" id="ARBA00004496"/>
    </source>
</evidence>
<dbReference type="InterPro" id="IPR013083">
    <property type="entry name" value="Znf_RING/FYVE/PHD"/>
</dbReference>
<keyword evidence="6" id="KW-0963">Cytoplasm</keyword>
<dbReference type="InterPro" id="IPR003877">
    <property type="entry name" value="SPRY_dom"/>
</dbReference>
<dbReference type="InterPro" id="IPR057987">
    <property type="entry name" value="TPR_RNF123/RKP"/>
</dbReference>
<evidence type="ECO:0000256" key="12">
    <source>
        <dbReference type="SAM" id="Coils"/>
    </source>
</evidence>
<reference evidence="16 17" key="1">
    <citation type="journal article" date="2012" name="Genome Biol.">
        <title>The genome of the polar eukaryotic microalga coccomyxa subellipsoidea reveals traits of cold adaptation.</title>
        <authorList>
            <person name="Blanc G."/>
            <person name="Agarkova I."/>
            <person name="Grimwood J."/>
            <person name="Kuo A."/>
            <person name="Brueggeman A."/>
            <person name="Dunigan D."/>
            <person name="Gurnon J."/>
            <person name="Ladunga I."/>
            <person name="Lindquist E."/>
            <person name="Lucas S."/>
            <person name="Pangilinan J."/>
            <person name="Proschold T."/>
            <person name="Salamov A."/>
            <person name="Schmutz J."/>
            <person name="Weeks D."/>
            <person name="Yamada T."/>
            <person name="Claverie J.M."/>
            <person name="Grigoriev I."/>
            <person name="Van Etten J."/>
            <person name="Lomsadze A."/>
            <person name="Borodovsky M."/>
        </authorList>
    </citation>
    <scope>NUCLEOTIDE SEQUENCE [LARGE SCALE GENOMIC DNA]</scope>
    <source>
        <strain evidence="16 17">C-169</strain>
    </source>
</reference>
<keyword evidence="17" id="KW-1185">Reference proteome</keyword>
<dbReference type="RefSeq" id="XP_005644034.1">
    <property type="nucleotide sequence ID" value="XM_005643977.1"/>
</dbReference>
<dbReference type="InterPro" id="IPR001870">
    <property type="entry name" value="B30.2/SPRY"/>
</dbReference>
<dbReference type="OrthoDB" id="258495at2759"/>
<dbReference type="SUPFAM" id="SSF57850">
    <property type="entry name" value="RING/U-box"/>
    <property type="match status" value="1"/>
</dbReference>
<dbReference type="eggNOG" id="KOG2042">
    <property type="taxonomic scope" value="Eukaryota"/>
</dbReference>
<dbReference type="SUPFAM" id="SSF49899">
    <property type="entry name" value="Concanavalin A-like lectins/glucanases"/>
    <property type="match status" value="1"/>
</dbReference>
<dbReference type="InterPro" id="IPR003613">
    <property type="entry name" value="Ubox_domain"/>
</dbReference>
<dbReference type="GO" id="GO:0005737">
    <property type="term" value="C:cytoplasm"/>
    <property type="evidence" value="ECO:0007669"/>
    <property type="project" value="UniProtKB-SubCell"/>
</dbReference>
<protein>
    <recommendedName>
        <fullName evidence="5">RING-type E3 ubiquitin transferase</fullName>
        <ecNumber evidence="5">2.3.2.27</ecNumber>
    </recommendedName>
</protein>
<dbReference type="Gene3D" id="3.30.40.10">
    <property type="entry name" value="Zinc/RING finger domain, C3HC4 (zinc finger)"/>
    <property type="match status" value="1"/>
</dbReference>
<evidence type="ECO:0000256" key="13">
    <source>
        <dbReference type="SAM" id="MobiDB-lite"/>
    </source>
</evidence>
<dbReference type="Pfam" id="PF25576">
    <property type="entry name" value="TPR_RNF123"/>
    <property type="match status" value="1"/>
</dbReference>
<keyword evidence="11" id="KW-0862">Zinc</keyword>
<dbReference type="EMBL" id="AGSI01000019">
    <property type="protein sequence ID" value="EIE19490.1"/>
    <property type="molecule type" value="Genomic_DNA"/>
</dbReference>
<dbReference type="PROSITE" id="PS50188">
    <property type="entry name" value="B302_SPRY"/>
    <property type="match status" value="1"/>
</dbReference>
<evidence type="ECO:0000256" key="6">
    <source>
        <dbReference type="ARBA" id="ARBA00022490"/>
    </source>
</evidence>
<evidence type="ECO:0000256" key="7">
    <source>
        <dbReference type="ARBA" id="ARBA00022679"/>
    </source>
</evidence>
<evidence type="ECO:0000256" key="1">
    <source>
        <dbReference type="ARBA" id="ARBA00000900"/>
    </source>
</evidence>